<proteinExistence type="predicted"/>
<evidence type="ECO:0000259" key="7">
    <source>
        <dbReference type="PROSITE" id="PS50923"/>
    </source>
</evidence>
<evidence type="ECO:0000256" key="1">
    <source>
        <dbReference type="ARBA" id="ARBA00004328"/>
    </source>
</evidence>
<feature type="domain" description="Sushi" evidence="7">
    <location>
        <begin position="192"/>
        <end position="247"/>
    </location>
</feature>
<feature type="domain" description="Sushi" evidence="7">
    <location>
        <begin position="369"/>
        <end position="426"/>
    </location>
</feature>
<dbReference type="Proteomes" id="UP000314983">
    <property type="component" value="Chromosome 26"/>
</dbReference>
<feature type="domain" description="Sushi" evidence="7">
    <location>
        <begin position="508"/>
        <end position="563"/>
    </location>
</feature>
<gene>
    <name evidence="8" type="primary">LOC113582398</name>
</gene>
<feature type="domain" description="Sushi" evidence="7">
    <location>
        <begin position="131"/>
        <end position="191"/>
    </location>
</feature>
<keyword evidence="6" id="KW-0812">Transmembrane</keyword>
<dbReference type="PROSITE" id="PS50923">
    <property type="entry name" value="SUSHI"/>
    <property type="match status" value="9"/>
</dbReference>
<dbReference type="AlphaFoldDB" id="A0A4W4FMF4"/>
<dbReference type="Ensembl" id="ENSEEET00000025438.2">
    <property type="protein sequence ID" value="ENSEEEP00000025148.2"/>
    <property type="gene ID" value="ENSEEEG00000012166.2"/>
</dbReference>
<dbReference type="PANTHER" id="PTHR45785">
    <property type="entry name" value="COMPLEMENT FACTOR H-RELATED"/>
    <property type="match status" value="1"/>
</dbReference>
<dbReference type="Pfam" id="PF00084">
    <property type="entry name" value="Sushi"/>
    <property type="match status" value="9"/>
</dbReference>
<feature type="transmembrane region" description="Helical" evidence="6">
    <location>
        <begin position="694"/>
        <end position="717"/>
    </location>
</feature>
<dbReference type="OMA" id="CIKICEI"/>
<keyword evidence="2 5" id="KW-0768">Sushi</keyword>
<evidence type="ECO:0000313" key="8">
    <source>
        <dbReference type="Ensembl" id="ENSEEEP00000025148.2"/>
    </source>
</evidence>
<keyword evidence="6" id="KW-0472">Membrane</keyword>
<dbReference type="Gene3D" id="2.10.70.10">
    <property type="entry name" value="Complement Module, domain 1"/>
    <property type="match status" value="11"/>
</dbReference>
<feature type="domain" description="Sushi" evidence="7">
    <location>
        <begin position="11"/>
        <end position="69"/>
    </location>
</feature>
<feature type="disulfide bond" evidence="5">
    <location>
        <begin position="133"/>
        <end position="176"/>
    </location>
</feature>
<reference evidence="9" key="1">
    <citation type="journal article" date="2014" name="Science">
        <title>Nonhuman genetics. Genomic basis for the convergent evolution of electric organs.</title>
        <authorList>
            <person name="Gallant J.R."/>
            <person name="Traeger L.L."/>
            <person name="Volkening J.D."/>
            <person name="Moffett H."/>
            <person name="Chen P.H."/>
            <person name="Novina C.D."/>
            <person name="Phillips G.N.Jr."/>
            <person name="Anand R."/>
            <person name="Wells G.B."/>
            <person name="Pinch M."/>
            <person name="Guth R."/>
            <person name="Unguez G.A."/>
            <person name="Albert J.S."/>
            <person name="Zakon H.H."/>
            <person name="Samanta M.P."/>
            <person name="Sussman M.R."/>
        </authorList>
    </citation>
    <scope>NUCLEOTIDE SEQUENCE [LARGE SCALE GENOMIC DNA]</scope>
</reference>
<feature type="disulfide bond" evidence="5">
    <location>
        <begin position="101"/>
        <end position="128"/>
    </location>
</feature>
<evidence type="ECO:0000256" key="3">
    <source>
        <dbReference type="ARBA" id="ARBA00022729"/>
    </source>
</evidence>
<dbReference type="InterPro" id="IPR000436">
    <property type="entry name" value="Sushi_SCR_CCP_dom"/>
</dbReference>
<evidence type="ECO:0000313" key="9">
    <source>
        <dbReference type="Proteomes" id="UP000314983"/>
    </source>
</evidence>
<dbReference type="InterPro" id="IPR051503">
    <property type="entry name" value="ComplSys_Reg/VirEntry_Med"/>
</dbReference>
<sequence>MTIGTKLLCFSECLQSQITFENIKRSDLKEQYEDGEIVKLACSTGYIGSFKMICKNGSWQVSTRRECRKRPCGHPGDAPNADFKLIGDKEFVFGATVEYTCRKGYIMASRENRRNCRAQGWDNSVPVCEVVKCPTIRTSEGIIATGSIEEASFDDVIHFECTSPRKMLDGAESIHCTKDGTWSVSVPNCIDIKCLPPQILFGTIIEPQEEYQENELIKYACDKGYKATPGTPKCTKHGWSIKPECEEVTCVLEFGIPGVHSTSPSGKNIFKPEESLTLTCRKDHWIFGTRLNSQKIKCKDNGEWERSPICNEITCNVPHNENLAFNYFSGDKKLGDRMFYECNYNYRKTASYATCTIDGWSPKTLCTKMTCPEPEIAHAEILRPKDTYTIDDRITIQCFPGYEPVSSFVITCKRQQKWENMKRCTRKILKRLSTVSYLSCVYIIVAKGACGKLTLTNGFIQYSKDHDGAQRASYSCDTGYKAFDEKWWGVVTCQQGVWSHQPQCIRKNECGSLPNVKHGKQIQINEAHQGGQRLKIECDFGYKSRPSSIRCLNGQWETSVCERRRCNTPPEVENAVITSYSTDQELEQLVTFKCKEGLELHGHDTISCINSKWEQTPTCKPFQCPNPDQKIENGVLMTSDHDNKGYWEGDKVEYKCNYGFRFPGENIANCTQREWSYPKCESDLQCEGEEIIKLLGIIMIDSLILFNTFEMLFFLFFHRI</sequence>
<feature type="domain" description="Sushi" evidence="7">
    <location>
        <begin position="564"/>
        <end position="621"/>
    </location>
</feature>
<feature type="domain" description="Sushi" evidence="7">
    <location>
        <begin position="248"/>
        <end position="312"/>
    </location>
</feature>
<dbReference type="GeneTree" id="ENSGT00940000154967"/>
<dbReference type="InterPro" id="IPR035976">
    <property type="entry name" value="Sushi/SCR/CCP_sf"/>
</dbReference>
<feature type="domain" description="Sushi" evidence="7">
    <location>
        <begin position="70"/>
        <end position="130"/>
    </location>
</feature>
<dbReference type="SMART" id="SM00032">
    <property type="entry name" value="CCP"/>
    <property type="match status" value="11"/>
</dbReference>
<name>A0A4W4FMF4_ELEEL</name>
<accession>A0A4W4FMF4</accession>
<keyword evidence="3" id="KW-0732">Signal</keyword>
<comment type="caution">
    <text evidence="5">Lacks conserved residue(s) required for the propagation of feature annotation.</text>
</comment>
<evidence type="ECO:0000256" key="4">
    <source>
        <dbReference type="ARBA" id="ARBA00023157"/>
    </source>
</evidence>
<feature type="domain" description="Sushi" evidence="7">
    <location>
        <begin position="622"/>
        <end position="682"/>
    </location>
</feature>
<dbReference type="SUPFAM" id="SSF57535">
    <property type="entry name" value="Complement control module/SCR domain"/>
    <property type="match status" value="10"/>
</dbReference>
<dbReference type="PANTHER" id="PTHR45785:SF2">
    <property type="entry name" value="COMPLEMENT FACTOR H-RELATED"/>
    <property type="match status" value="1"/>
</dbReference>
<evidence type="ECO:0000256" key="5">
    <source>
        <dbReference type="PROSITE-ProRule" id="PRU00302"/>
    </source>
</evidence>
<reference evidence="8" key="5">
    <citation type="submission" date="2025-09" db="UniProtKB">
        <authorList>
            <consortium name="Ensembl"/>
        </authorList>
    </citation>
    <scope>IDENTIFICATION</scope>
</reference>
<reference evidence="9" key="2">
    <citation type="journal article" date="2017" name="Sci. Adv.">
        <title>A tail of two voltages: Proteomic comparison of the three electric organs of the electric eel.</title>
        <authorList>
            <person name="Traeger L.L."/>
            <person name="Sabat G."/>
            <person name="Barrett-Wilt G.A."/>
            <person name="Wells G.B."/>
            <person name="Sussman M.R."/>
        </authorList>
    </citation>
    <scope>NUCLEOTIDE SEQUENCE [LARGE SCALE GENOMIC DNA]</scope>
</reference>
<evidence type="ECO:0000256" key="2">
    <source>
        <dbReference type="ARBA" id="ARBA00022659"/>
    </source>
</evidence>
<keyword evidence="9" id="KW-1185">Reference proteome</keyword>
<reference evidence="8" key="4">
    <citation type="submission" date="2025-08" db="UniProtKB">
        <authorList>
            <consortium name="Ensembl"/>
        </authorList>
    </citation>
    <scope>IDENTIFICATION</scope>
</reference>
<keyword evidence="4 5" id="KW-1015">Disulfide bond</keyword>
<reference evidence="8" key="3">
    <citation type="submission" date="2020-05" db="EMBL/GenBank/DDBJ databases">
        <title>Electrophorus electricus (electric eel) genome, fEleEle1, primary haplotype.</title>
        <authorList>
            <person name="Myers G."/>
            <person name="Meyer A."/>
            <person name="Fedrigo O."/>
            <person name="Formenti G."/>
            <person name="Rhie A."/>
            <person name="Tracey A."/>
            <person name="Sims Y."/>
            <person name="Jarvis E.D."/>
        </authorList>
    </citation>
    <scope>NUCLEOTIDE SEQUENCE [LARGE SCALE GENOMIC DNA]</scope>
</reference>
<evidence type="ECO:0000256" key="6">
    <source>
        <dbReference type="SAM" id="Phobius"/>
    </source>
</evidence>
<keyword evidence="6" id="KW-1133">Transmembrane helix</keyword>
<organism evidence="8 9">
    <name type="scientific">Electrophorus electricus</name>
    <name type="common">Electric eel</name>
    <name type="synonym">Gymnotus electricus</name>
    <dbReference type="NCBI Taxonomy" id="8005"/>
    <lineage>
        <taxon>Eukaryota</taxon>
        <taxon>Metazoa</taxon>
        <taxon>Chordata</taxon>
        <taxon>Craniata</taxon>
        <taxon>Vertebrata</taxon>
        <taxon>Euteleostomi</taxon>
        <taxon>Actinopterygii</taxon>
        <taxon>Neopterygii</taxon>
        <taxon>Teleostei</taxon>
        <taxon>Ostariophysi</taxon>
        <taxon>Gymnotiformes</taxon>
        <taxon>Gymnotoidei</taxon>
        <taxon>Gymnotidae</taxon>
        <taxon>Electrophorus</taxon>
    </lineage>
</organism>
<dbReference type="CDD" id="cd00033">
    <property type="entry name" value="CCP"/>
    <property type="match status" value="7"/>
</dbReference>
<comment type="subcellular location">
    <subcellularLocation>
        <location evidence="1">Virion</location>
    </subcellularLocation>
</comment>
<protein>
    <recommendedName>
        <fullName evidence="7">Sushi domain-containing protein</fullName>
    </recommendedName>
</protein>